<dbReference type="OrthoDB" id="3537879at2"/>
<evidence type="ECO:0000313" key="1">
    <source>
        <dbReference type="EMBL" id="ACZ30252.1"/>
    </source>
</evidence>
<evidence type="ECO:0000313" key="2">
    <source>
        <dbReference type="Proteomes" id="UP000002255"/>
    </source>
</evidence>
<dbReference type="AlphaFoldDB" id="D1C063"/>
<dbReference type="Proteomes" id="UP000002255">
    <property type="component" value="Chromosome"/>
</dbReference>
<name>D1C063_XYLCX</name>
<accession>D1C063</accession>
<proteinExistence type="predicted"/>
<dbReference type="HOGENOM" id="CLU_131457_0_0_11"/>
<dbReference type="eggNOG" id="ENOG5033E18">
    <property type="taxonomic scope" value="Bacteria"/>
</dbReference>
<gene>
    <name evidence="1" type="ordered locus">Xcel_1221</name>
</gene>
<reference evidence="2" key="1">
    <citation type="submission" date="2009-11" db="EMBL/GenBank/DDBJ databases">
        <title>The complete chromosome of Xylanimonas cellulosilytica DSM 15894.</title>
        <authorList>
            <consortium name="US DOE Joint Genome Institute (JGI-PGF)"/>
            <person name="Lucas S."/>
            <person name="Copeland A."/>
            <person name="Lapidus A."/>
            <person name="Glavina del Rio T."/>
            <person name="Dalin E."/>
            <person name="Tice H."/>
            <person name="Bruce D."/>
            <person name="Goodwin L."/>
            <person name="Pitluck S."/>
            <person name="Kyrpides N."/>
            <person name="Mavromatis K."/>
            <person name="Ivanova N."/>
            <person name="Mikhailova N."/>
            <person name="Foster B."/>
            <person name="Clum A."/>
            <person name="Brettin T."/>
            <person name="Detter J.C."/>
            <person name="Han C."/>
            <person name="Larimer F."/>
            <person name="Land M."/>
            <person name="Hauser L."/>
            <person name="Markowitz V."/>
            <person name="Cheng J.F."/>
            <person name="Hugenholtz P."/>
            <person name="Woyke T."/>
            <person name="Wu D."/>
            <person name="Gehrich-Schroeter G."/>
            <person name="Schneider S."/>
            <person name="Pukall S.R."/>
            <person name="Klenk H.P."/>
            <person name="Eisen J.A."/>
        </authorList>
    </citation>
    <scope>NUCLEOTIDE SEQUENCE [LARGE SCALE GENOMIC DNA]</scope>
    <source>
        <strain evidence="2">DSM 15894 / CECT 5975 / LMG 20990 / XIL07</strain>
    </source>
</reference>
<reference evidence="1 2" key="2">
    <citation type="journal article" date="2010" name="Stand. Genomic Sci.">
        <title>Complete genome sequence of Xylanimonas cellulosilytica type strain (XIL07).</title>
        <authorList>
            <person name="Foster B."/>
            <person name="Pukall R."/>
            <person name="Abt B."/>
            <person name="Nolan M."/>
            <person name="Glavina Del Rio T."/>
            <person name="Chen F."/>
            <person name="Lucas S."/>
            <person name="Tice H."/>
            <person name="Pitluck S."/>
            <person name="Cheng J.-F."/>
            <person name="Chertkov O."/>
            <person name="Brettin T."/>
            <person name="Han C."/>
            <person name="Detter J.C."/>
            <person name="Bruce D."/>
            <person name="Goodwin L."/>
            <person name="Ivanova N."/>
            <person name="Mavromatis K."/>
            <person name="Pati A."/>
            <person name="Mikhailova N."/>
            <person name="Chen A."/>
            <person name="Palaniappan K."/>
            <person name="Land M."/>
            <person name="Hauser L."/>
            <person name="Chang Y.-J."/>
            <person name="Jeffries C.D."/>
            <person name="Chain P."/>
            <person name="Rohde M."/>
            <person name="Goeker M."/>
            <person name="Bristow J."/>
            <person name="Eisen J.A."/>
            <person name="Markowitz V."/>
            <person name="Hugenholtz P."/>
            <person name="Kyrpides N.C."/>
            <person name="Klenk H.-P."/>
            <person name="Lapidus A."/>
        </authorList>
    </citation>
    <scope>NUCLEOTIDE SEQUENCE [LARGE SCALE GENOMIC DNA]</scope>
    <source>
        <strain evidence="2">DSM 15894 / CECT 5975 / LMG 20990 / XIL07</strain>
    </source>
</reference>
<keyword evidence="2" id="KW-1185">Reference proteome</keyword>
<sequence>MAVRTAIVTEYFAAASDDVAALALLEGQGPSAPAQGSGEPLFETVPLPGIEPFVMLGTLHHLLSGRPYRECAADARHGQVVGGADEGPWVVTVSASLVDALADASRGRLADVAGRWARTPELRRQPHEHRPERLASAVLALASLAYRAREVRHSLYCWTRLPS</sequence>
<protein>
    <submittedName>
        <fullName evidence="1">Uncharacterized protein</fullName>
    </submittedName>
</protein>
<dbReference type="RefSeq" id="WP_012877994.1">
    <property type="nucleotide sequence ID" value="NC_013530.1"/>
</dbReference>
<dbReference type="KEGG" id="xce:Xcel_1221"/>
<dbReference type="EMBL" id="CP001821">
    <property type="protein sequence ID" value="ACZ30252.1"/>
    <property type="molecule type" value="Genomic_DNA"/>
</dbReference>
<organism evidence="1 2">
    <name type="scientific">Xylanimonas cellulosilytica (strain DSM 15894 / JCM 12276 / CECT 5975 / KCTC 9989 / LMG 20990 / NBRC 107835 / XIL07)</name>
    <dbReference type="NCBI Taxonomy" id="446471"/>
    <lineage>
        <taxon>Bacteria</taxon>
        <taxon>Bacillati</taxon>
        <taxon>Actinomycetota</taxon>
        <taxon>Actinomycetes</taxon>
        <taxon>Micrococcales</taxon>
        <taxon>Promicromonosporaceae</taxon>
        <taxon>Xylanimonas</taxon>
    </lineage>
</organism>